<evidence type="ECO:0008006" key="5">
    <source>
        <dbReference type="Google" id="ProtNLM"/>
    </source>
</evidence>
<evidence type="ECO:0000313" key="3">
    <source>
        <dbReference type="EMBL" id="TCN29536.1"/>
    </source>
</evidence>
<evidence type="ECO:0000256" key="1">
    <source>
        <dbReference type="SAM" id="MobiDB-lite"/>
    </source>
</evidence>
<comment type="caution">
    <text evidence="3">The sequence shown here is derived from an EMBL/GenBank/DDBJ whole genome shotgun (WGS) entry which is preliminary data.</text>
</comment>
<dbReference type="Proteomes" id="UP000295043">
    <property type="component" value="Unassembled WGS sequence"/>
</dbReference>
<feature type="chain" id="PRO_5020819448" description="Helicase" evidence="2">
    <location>
        <begin position="21"/>
        <end position="272"/>
    </location>
</feature>
<protein>
    <recommendedName>
        <fullName evidence="5">Helicase</fullName>
    </recommendedName>
</protein>
<feature type="region of interest" description="Disordered" evidence="1">
    <location>
        <begin position="82"/>
        <end position="138"/>
    </location>
</feature>
<sequence>MRKYLAATVLIAVAIGPAHALSLNAKVGPVSVGAEVGVSKNGTSAGIGAGVKGVGGVKGGTSLNRSGGSSLGVGGNLGNTSGGLSVGSGPNAGSSNGAGTAPASGAVSGGSAAGSGSGSGTRSSSGASGGSTAGASAQWSSGAGRIISIAPTKSARASIVLPHILWPLKKKRTHERGEWGYPIRLPLTIAAVPGTPSAVVRACQKAIASAASPLGGVRVRAASAGSLLRHRGGALTAPLVVRIDYAGRDGIQVRQARIRCRLDSSGRVVAVN</sequence>
<proteinExistence type="predicted"/>
<name>A0A4R2BQ95_9HYPH</name>
<accession>A0A4R2BQ95</accession>
<keyword evidence="2" id="KW-0732">Signal</keyword>
<gene>
    <name evidence="3" type="ORF">EV184_110200</name>
</gene>
<organism evidence="3 4">
    <name type="scientific">Sinorhizobium americanum</name>
    <dbReference type="NCBI Taxonomy" id="194963"/>
    <lineage>
        <taxon>Bacteria</taxon>
        <taxon>Pseudomonadati</taxon>
        <taxon>Pseudomonadota</taxon>
        <taxon>Alphaproteobacteria</taxon>
        <taxon>Hyphomicrobiales</taxon>
        <taxon>Rhizobiaceae</taxon>
        <taxon>Sinorhizobium/Ensifer group</taxon>
        <taxon>Sinorhizobium</taxon>
    </lineage>
</organism>
<dbReference type="EMBL" id="SLVU01000010">
    <property type="protein sequence ID" value="TCN29536.1"/>
    <property type="molecule type" value="Genomic_DNA"/>
</dbReference>
<evidence type="ECO:0000313" key="4">
    <source>
        <dbReference type="Proteomes" id="UP000295043"/>
    </source>
</evidence>
<reference evidence="3 4" key="1">
    <citation type="submission" date="2019-03" db="EMBL/GenBank/DDBJ databases">
        <title>Genomic Encyclopedia of Type Strains, Phase IV (KMG-V): Genome sequencing to study the core and pangenomes of soil and plant-associated prokaryotes.</title>
        <authorList>
            <person name="Whitman W."/>
        </authorList>
    </citation>
    <scope>NUCLEOTIDE SEQUENCE [LARGE SCALE GENOMIC DNA]</scope>
    <source>
        <strain evidence="3 4">23C40</strain>
    </source>
</reference>
<feature type="signal peptide" evidence="2">
    <location>
        <begin position="1"/>
        <end position="20"/>
    </location>
</feature>
<feature type="compositionally biased region" description="Gly residues" evidence="1">
    <location>
        <begin position="107"/>
        <end position="119"/>
    </location>
</feature>
<feature type="compositionally biased region" description="Low complexity" evidence="1">
    <location>
        <begin position="87"/>
        <end position="106"/>
    </location>
</feature>
<evidence type="ECO:0000256" key="2">
    <source>
        <dbReference type="SAM" id="SignalP"/>
    </source>
</evidence>
<dbReference type="AlphaFoldDB" id="A0A4R2BQ95"/>